<dbReference type="Proteomes" id="UP001524587">
    <property type="component" value="Unassembled WGS sequence"/>
</dbReference>
<proteinExistence type="predicted"/>
<evidence type="ECO:0000313" key="1">
    <source>
        <dbReference type="EMBL" id="MCQ8277783.1"/>
    </source>
</evidence>
<accession>A0ABT1W4H7</accession>
<sequence length="133" mass="14726">MSGTTSYSGDPLSGAERVDVRRFCGYPAYGSGASGMSSWRFFEAYGTLEYRMTNMSSSELQVVRQKLATLYQLDQAIPAAAQNLDTDQAAVWTRNRSEVLDRTRLFEDWCRRLAAFIGVPPGPALRTATSIVI</sequence>
<evidence type="ECO:0000313" key="2">
    <source>
        <dbReference type="Proteomes" id="UP001524587"/>
    </source>
</evidence>
<reference evidence="1 2" key="1">
    <citation type="submission" date="2022-06" db="EMBL/GenBank/DDBJ databases">
        <title>Endosaccharibacter gen. nov., sp. nov., endophytic bacteria isolated from sugarcane.</title>
        <authorList>
            <person name="Pitiwittayakul N."/>
            <person name="Yukphan P."/>
            <person name="Charoenyingcharoen P."/>
            <person name="Tanasupawat S."/>
        </authorList>
    </citation>
    <scope>NUCLEOTIDE SEQUENCE [LARGE SCALE GENOMIC DNA]</scope>
    <source>
        <strain evidence="1 2">KSS8</strain>
    </source>
</reference>
<comment type="caution">
    <text evidence="1">The sequence shown here is derived from an EMBL/GenBank/DDBJ whole genome shotgun (WGS) entry which is preliminary data.</text>
</comment>
<dbReference type="RefSeq" id="WP_422863243.1">
    <property type="nucleotide sequence ID" value="NZ_JAMSKV010000003.1"/>
</dbReference>
<organism evidence="1 2">
    <name type="scientific">Endosaccharibacter trunci</name>
    <dbReference type="NCBI Taxonomy" id="2812733"/>
    <lineage>
        <taxon>Bacteria</taxon>
        <taxon>Pseudomonadati</taxon>
        <taxon>Pseudomonadota</taxon>
        <taxon>Alphaproteobacteria</taxon>
        <taxon>Acetobacterales</taxon>
        <taxon>Acetobacteraceae</taxon>
        <taxon>Endosaccharibacter</taxon>
    </lineage>
</organism>
<gene>
    <name evidence="1" type="ORF">NFI95_04910</name>
</gene>
<protein>
    <submittedName>
        <fullName evidence="1">Uncharacterized protein</fullName>
    </submittedName>
</protein>
<name>A0ABT1W4H7_9PROT</name>
<keyword evidence="2" id="KW-1185">Reference proteome</keyword>
<dbReference type="EMBL" id="JAMSKV010000003">
    <property type="protein sequence ID" value="MCQ8277783.1"/>
    <property type="molecule type" value="Genomic_DNA"/>
</dbReference>